<proteinExistence type="predicted"/>
<dbReference type="InterPro" id="IPR011993">
    <property type="entry name" value="PH-like_dom_sf"/>
</dbReference>
<dbReference type="Pfam" id="PF00568">
    <property type="entry name" value="WH1"/>
    <property type="match status" value="1"/>
</dbReference>
<name>A0A2H1WUL1_SPOFR</name>
<evidence type="ECO:0000259" key="1">
    <source>
        <dbReference type="PROSITE" id="PS50229"/>
    </source>
</evidence>
<sequence>MEEARPLKAGSSGRSGKVLQGFFCPGLELCSVYGNRLTPYYMGLIRQMVKDGCTLCSGFTFPGGESNGEMAVPGTSTSTVVAAVAPTHEYFIHGKRISDGLEVLECTIKKDFQYNKVMPTFHHWVTDEKRFGLTFQTAADARAFDKGVRTAIEELLDGGKISQCLLPPWVRRERMSELLTKNHLVPTPVYRAGALKIDVKQRLRNNVSRCVSQVTGDPITPFHNPRSPTTFKFLTPKRPATQLISQSFLYGIYKLQYIKHVCNIATGLGGAWPSLHAYKKHNPAPKEEDEESNIFEHGVWICARYMAIGSPPITWDLQHKL</sequence>
<dbReference type="CDD" id="cd10574">
    <property type="entry name" value="EVH1_SPRED-like"/>
    <property type="match status" value="1"/>
</dbReference>
<dbReference type="Gene3D" id="2.30.29.30">
    <property type="entry name" value="Pleckstrin-homology domain (PH domain)/Phosphotyrosine-binding domain (PTB)"/>
    <property type="match status" value="1"/>
</dbReference>
<protein>
    <submittedName>
        <fullName evidence="2">SFRICE_026850</fullName>
    </submittedName>
</protein>
<organism evidence="2">
    <name type="scientific">Spodoptera frugiperda</name>
    <name type="common">Fall armyworm</name>
    <dbReference type="NCBI Taxonomy" id="7108"/>
    <lineage>
        <taxon>Eukaryota</taxon>
        <taxon>Metazoa</taxon>
        <taxon>Ecdysozoa</taxon>
        <taxon>Arthropoda</taxon>
        <taxon>Hexapoda</taxon>
        <taxon>Insecta</taxon>
        <taxon>Pterygota</taxon>
        <taxon>Neoptera</taxon>
        <taxon>Endopterygota</taxon>
        <taxon>Lepidoptera</taxon>
        <taxon>Glossata</taxon>
        <taxon>Ditrysia</taxon>
        <taxon>Noctuoidea</taxon>
        <taxon>Noctuidae</taxon>
        <taxon>Amphipyrinae</taxon>
        <taxon>Spodoptera</taxon>
    </lineage>
</organism>
<dbReference type="InterPro" id="IPR000697">
    <property type="entry name" value="WH1/EVH1_dom"/>
</dbReference>
<gene>
    <name evidence="2" type="ORF">SFRICE_026850</name>
</gene>
<evidence type="ECO:0000313" key="2">
    <source>
        <dbReference type="EMBL" id="SOQ56672.1"/>
    </source>
</evidence>
<dbReference type="InterPro" id="IPR041937">
    <property type="entry name" value="SPRE_EVH1"/>
</dbReference>
<dbReference type="EMBL" id="ODYU01011127">
    <property type="protein sequence ID" value="SOQ56672.1"/>
    <property type="molecule type" value="Genomic_DNA"/>
</dbReference>
<dbReference type="PROSITE" id="PS50229">
    <property type="entry name" value="WH1"/>
    <property type="match status" value="1"/>
</dbReference>
<feature type="domain" description="WH1" evidence="1">
    <location>
        <begin position="32"/>
        <end position="155"/>
    </location>
</feature>
<accession>A0A2H1WUL1</accession>
<dbReference type="PANTHER" id="PTHR11202">
    <property type="entry name" value="SPROUTY-RELATED, EVH1 DOMAIN-CONTAINING PROTEIN FAMILY MEMBER"/>
    <property type="match status" value="1"/>
</dbReference>
<dbReference type="SMART" id="SM00461">
    <property type="entry name" value="WH1"/>
    <property type="match status" value="1"/>
</dbReference>
<reference evidence="2" key="1">
    <citation type="submission" date="2016-07" db="EMBL/GenBank/DDBJ databases">
        <authorList>
            <person name="Bretaudeau A."/>
        </authorList>
    </citation>
    <scope>NUCLEOTIDE SEQUENCE</scope>
    <source>
        <strain evidence="2">Rice</strain>
        <tissue evidence="2">Whole body</tissue>
    </source>
</reference>
<dbReference type="GO" id="GO:0019901">
    <property type="term" value="F:protein kinase binding"/>
    <property type="evidence" value="ECO:0007669"/>
    <property type="project" value="TreeGrafter"/>
</dbReference>
<dbReference type="AlphaFoldDB" id="A0A2H1WUL1"/>
<dbReference type="GO" id="GO:0043409">
    <property type="term" value="P:negative regulation of MAPK cascade"/>
    <property type="evidence" value="ECO:0007669"/>
    <property type="project" value="TreeGrafter"/>
</dbReference>
<dbReference type="SUPFAM" id="SSF50729">
    <property type="entry name" value="PH domain-like"/>
    <property type="match status" value="1"/>
</dbReference>
<dbReference type="PANTHER" id="PTHR11202:SF3">
    <property type="entry name" value="SPROUTY-RELATED PROTEIN WITH EVH-1 DOMAIN, ISOFORM C"/>
    <property type="match status" value="1"/>
</dbReference>